<gene>
    <name evidence="1" type="ORF">O181_036943</name>
</gene>
<organism evidence="1 2">
    <name type="scientific">Austropuccinia psidii MF-1</name>
    <dbReference type="NCBI Taxonomy" id="1389203"/>
    <lineage>
        <taxon>Eukaryota</taxon>
        <taxon>Fungi</taxon>
        <taxon>Dikarya</taxon>
        <taxon>Basidiomycota</taxon>
        <taxon>Pucciniomycotina</taxon>
        <taxon>Pucciniomycetes</taxon>
        <taxon>Pucciniales</taxon>
        <taxon>Sphaerophragmiaceae</taxon>
        <taxon>Austropuccinia</taxon>
    </lineage>
</organism>
<dbReference type="Proteomes" id="UP000765509">
    <property type="component" value="Unassembled WGS sequence"/>
</dbReference>
<sequence>MRHSSIKIEPRDCDIQWHSTANCGSVLDHRRRDEWWSLWLPTGTSFLLHLASALLLNTQEACCIHLRLDFFSLSAKSMFLWGLWDLLKLVARRRFLVIMRSCAISNKFIKEPKRSKRFNHSASANSLSVNAHRDQFQAQEFHGGRRGFEEWRIYPDKSAGNPIRSNKSQVSILAQSSQPSTKVSCLKQPSHLLPTHGELLHDDSQLNSSLWSNARCGNLDENQP</sequence>
<keyword evidence="2" id="KW-1185">Reference proteome</keyword>
<dbReference type="AlphaFoldDB" id="A0A9Q3H9N0"/>
<comment type="caution">
    <text evidence="1">The sequence shown here is derived from an EMBL/GenBank/DDBJ whole genome shotgun (WGS) entry which is preliminary data.</text>
</comment>
<name>A0A9Q3H9N0_9BASI</name>
<proteinExistence type="predicted"/>
<accession>A0A9Q3H9N0</accession>
<evidence type="ECO:0000313" key="1">
    <source>
        <dbReference type="EMBL" id="MBW0497228.1"/>
    </source>
</evidence>
<evidence type="ECO:0000313" key="2">
    <source>
        <dbReference type="Proteomes" id="UP000765509"/>
    </source>
</evidence>
<dbReference type="EMBL" id="AVOT02014063">
    <property type="protein sequence ID" value="MBW0497228.1"/>
    <property type="molecule type" value="Genomic_DNA"/>
</dbReference>
<reference evidence="1" key="1">
    <citation type="submission" date="2021-03" db="EMBL/GenBank/DDBJ databases">
        <title>Draft genome sequence of rust myrtle Austropuccinia psidii MF-1, a brazilian biotype.</title>
        <authorList>
            <person name="Quecine M.C."/>
            <person name="Pachon D.M.R."/>
            <person name="Bonatelli M.L."/>
            <person name="Correr F.H."/>
            <person name="Franceschini L.M."/>
            <person name="Leite T.F."/>
            <person name="Margarido G.R.A."/>
            <person name="Almeida C.A."/>
            <person name="Ferrarezi J.A."/>
            <person name="Labate C.A."/>
        </authorList>
    </citation>
    <scope>NUCLEOTIDE SEQUENCE</scope>
    <source>
        <strain evidence="1">MF-1</strain>
    </source>
</reference>
<protein>
    <submittedName>
        <fullName evidence="1">Uncharacterized protein</fullName>
    </submittedName>
</protein>